<dbReference type="InterPro" id="IPR002168">
    <property type="entry name" value="Lipase_GDXG_HIS_AS"/>
</dbReference>
<reference evidence="6" key="1">
    <citation type="journal article" date="2018" name="Proc. Natl. Acad. Sci. U.S.A.">
        <title>Linking secondary metabolites to gene clusters through genome sequencing of six diverse Aspergillus species.</title>
        <authorList>
            <person name="Kaerboelling I."/>
            <person name="Vesth T.C."/>
            <person name="Frisvad J.C."/>
            <person name="Nybo J.L."/>
            <person name="Theobald S."/>
            <person name="Kuo A."/>
            <person name="Bowyer P."/>
            <person name="Matsuda Y."/>
            <person name="Mondo S."/>
            <person name="Lyhne E.K."/>
            <person name="Kogle M.E."/>
            <person name="Clum A."/>
            <person name="Lipzen A."/>
            <person name="Salamov A."/>
            <person name="Ngan C.Y."/>
            <person name="Daum C."/>
            <person name="Chiniquy J."/>
            <person name="Barry K."/>
            <person name="LaButti K."/>
            <person name="Haridas S."/>
            <person name="Simmons B.A."/>
            <person name="Magnuson J.K."/>
            <person name="Mortensen U.H."/>
            <person name="Larsen T.O."/>
            <person name="Grigoriev I.V."/>
            <person name="Baker S.E."/>
            <person name="Andersen M.R."/>
        </authorList>
    </citation>
    <scope>NUCLEOTIDE SEQUENCE [LARGE SCALE GENOMIC DNA]</scope>
    <source>
        <strain evidence="6">IBT 16806</strain>
    </source>
</reference>
<proteinExistence type="inferred from homology"/>
<comment type="caution">
    <text evidence="5">The sequence shown here is derived from an EMBL/GenBank/DDBJ whole genome shotgun (WGS) entry which is preliminary data.</text>
</comment>
<gene>
    <name evidence="5" type="ORF">P174DRAFT_461899</name>
</gene>
<dbReference type="Proteomes" id="UP000234474">
    <property type="component" value="Unassembled WGS sequence"/>
</dbReference>
<dbReference type="Gene3D" id="3.40.50.1820">
    <property type="entry name" value="alpha/beta hydrolase"/>
    <property type="match status" value="1"/>
</dbReference>
<keyword evidence="6" id="KW-1185">Reference proteome</keyword>
<feature type="chain" id="PRO_5014126649" evidence="3">
    <location>
        <begin position="21"/>
        <end position="431"/>
    </location>
</feature>
<name>A0A2I1C776_ASPN1</name>
<accession>A0A2I1C776</accession>
<dbReference type="OMA" id="RQMMFKA"/>
<dbReference type="InterPro" id="IPR050300">
    <property type="entry name" value="GDXG_lipolytic_enzyme"/>
</dbReference>
<dbReference type="PROSITE" id="PS01173">
    <property type="entry name" value="LIPASE_GDXG_HIS"/>
    <property type="match status" value="1"/>
</dbReference>
<evidence type="ECO:0000256" key="2">
    <source>
        <dbReference type="ARBA" id="ARBA00022801"/>
    </source>
</evidence>
<dbReference type="AlphaFoldDB" id="A0A2I1C776"/>
<dbReference type="PANTHER" id="PTHR48081:SF25">
    <property type="entry name" value="PUTATIVE (AFU_ORTHOLOGUE AFUA_3G11560)-RELATED"/>
    <property type="match status" value="1"/>
</dbReference>
<dbReference type="PANTHER" id="PTHR48081">
    <property type="entry name" value="AB HYDROLASE SUPERFAMILY PROTEIN C4A8.06C"/>
    <property type="match status" value="1"/>
</dbReference>
<keyword evidence="2" id="KW-0378">Hydrolase</keyword>
<dbReference type="VEuPathDB" id="FungiDB:P174DRAFT_461899"/>
<evidence type="ECO:0000313" key="6">
    <source>
        <dbReference type="Proteomes" id="UP000234474"/>
    </source>
</evidence>
<dbReference type="EMBL" id="MSZS01000005">
    <property type="protein sequence ID" value="PKX93487.1"/>
    <property type="molecule type" value="Genomic_DNA"/>
</dbReference>
<dbReference type="InterPro" id="IPR013094">
    <property type="entry name" value="AB_hydrolase_3"/>
</dbReference>
<dbReference type="RefSeq" id="XP_024682082.1">
    <property type="nucleotide sequence ID" value="XM_024830057.1"/>
</dbReference>
<protein>
    <submittedName>
        <fullName evidence="5">Lipase/esterase</fullName>
    </submittedName>
</protein>
<dbReference type="GO" id="GO:0016787">
    <property type="term" value="F:hydrolase activity"/>
    <property type="evidence" value="ECO:0007669"/>
    <property type="project" value="UniProtKB-KW"/>
</dbReference>
<dbReference type="STRING" id="1392255.A0A2I1C776"/>
<dbReference type="GeneID" id="36537383"/>
<dbReference type="OrthoDB" id="5354320at2759"/>
<evidence type="ECO:0000313" key="5">
    <source>
        <dbReference type="EMBL" id="PKX93487.1"/>
    </source>
</evidence>
<evidence type="ECO:0000256" key="3">
    <source>
        <dbReference type="SAM" id="SignalP"/>
    </source>
</evidence>
<dbReference type="InterPro" id="IPR029058">
    <property type="entry name" value="AB_hydrolase_fold"/>
</dbReference>
<feature type="domain" description="Alpha/beta hydrolase fold-3" evidence="4">
    <location>
        <begin position="145"/>
        <end position="351"/>
    </location>
</feature>
<comment type="similarity">
    <text evidence="1">Belongs to the 'GDXG' lipolytic enzyme family.</text>
</comment>
<dbReference type="SUPFAM" id="SSF53474">
    <property type="entry name" value="alpha/beta-Hydrolases"/>
    <property type="match status" value="1"/>
</dbReference>
<dbReference type="Pfam" id="PF07859">
    <property type="entry name" value="Abhydrolase_3"/>
    <property type="match status" value="1"/>
</dbReference>
<sequence length="431" mass="46890">MPSLLDAARFLIFRVPLVLKTALFHVLKLNPTSTKWDLRTALTVTIIRNVLCNSPPSTISMQQRSTIQDPGVKGRMWGAIRDVLSQAIRAIGTGDEEYLTPALAPVTAEWTGYRASVPHNAPEPSISEADKYKCLMEETTTDVTLLYFHGGSYYLMDPCSHREVVASYAQLTGGRVLSVRYRLAPQNPFPSALLDALVVYLSLLYPPEGALHSPVPPSHVVFGGDSAGGNLATVLLQTILQLHRGTPDGDPPVVIFHGKPVKVPLPAGIALGSPSLDLTRSMQSSKKHAHALCHPLVSPVAAPSWRGSPPIFVSCGEELLTDECKVFAQMAARQGVTVVWEQYEAMPHCFAHILQGTLTSSQSLESYASFVTRAVQNPSEITTNGKFFAAKSLESSSVDVCNLNDTTEEEVLEGLKHARDKIVRNFQLAKQ</sequence>
<organism evidence="5 6">
    <name type="scientific">Aspergillus novofumigatus (strain IBT 16806)</name>
    <dbReference type="NCBI Taxonomy" id="1392255"/>
    <lineage>
        <taxon>Eukaryota</taxon>
        <taxon>Fungi</taxon>
        <taxon>Dikarya</taxon>
        <taxon>Ascomycota</taxon>
        <taxon>Pezizomycotina</taxon>
        <taxon>Eurotiomycetes</taxon>
        <taxon>Eurotiomycetidae</taxon>
        <taxon>Eurotiales</taxon>
        <taxon>Aspergillaceae</taxon>
        <taxon>Aspergillus</taxon>
        <taxon>Aspergillus subgen. Fumigati</taxon>
    </lineage>
</organism>
<feature type="signal peptide" evidence="3">
    <location>
        <begin position="1"/>
        <end position="20"/>
    </location>
</feature>
<evidence type="ECO:0000259" key="4">
    <source>
        <dbReference type="Pfam" id="PF07859"/>
    </source>
</evidence>
<keyword evidence="3" id="KW-0732">Signal</keyword>
<evidence type="ECO:0000256" key="1">
    <source>
        <dbReference type="ARBA" id="ARBA00010515"/>
    </source>
</evidence>